<proteinExistence type="predicted"/>
<evidence type="ECO:0000313" key="3">
    <source>
        <dbReference type="Proteomes" id="UP000797356"/>
    </source>
</evidence>
<dbReference type="Proteomes" id="UP000797356">
    <property type="component" value="Chromosome 6"/>
</dbReference>
<accession>A0A8K0N3A5</accession>
<keyword evidence="1" id="KW-0472">Membrane</keyword>
<gene>
    <name evidence="2" type="ORF">COCNU_06G010880</name>
</gene>
<organism evidence="2 3">
    <name type="scientific">Cocos nucifera</name>
    <name type="common">Coconut palm</name>
    <dbReference type="NCBI Taxonomy" id="13894"/>
    <lineage>
        <taxon>Eukaryota</taxon>
        <taxon>Viridiplantae</taxon>
        <taxon>Streptophyta</taxon>
        <taxon>Embryophyta</taxon>
        <taxon>Tracheophyta</taxon>
        <taxon>Spermatophyta</taxon>
        <taxon>Magnoliopsida</taxon>
        <taxon>Liliopsida</taxon>
        <taxon>Arecaceae</taxon>
        <taxon>Arecoideae</taxon>
        <taxon>Cocoseae</taxon>
        <taxon>Attaleinae</taxon>
        <taxon>Cocos</taxon>
    </lineage>
</organism>
<protein>
    <submittedName>
        <fullName evidence="2">Uncharacterized protein</fullName>
    </submittedName>
</protein>
<reference evidence="2" key="2">
    <citation type="submission" date="2019-07" db="EMBL/GenBank/DDBJ databases">
        <authorList>
            <person name="Yang Y."/>
            <person name="Bocs S."/>
            <person name="Baudouin L."/>
        </authorList>
    </citation>
    <scope>NUCLEOTIDE SEQUENCE</scope>
    <source>
        <tissue evidence="2">Spear leaf of Hainan Tall coconut</tissue>
    </source>
</reference>
<comment type="caution">
    <text evidence="2">The sequence shown here is derived from an EMBL/GenBank/DDBJ whole genome shotgun (WGS) entry which is preliminary data.</text>
</comment>
<feature type="transmembrane region" description="Helical" evidence="1">
    <location>
        <begin position="48"/>
        <end position="66"/>
    </location>
</feature>
<sequence length="114" mass="12013">MLADPPSGDLDLRSAASILFSLLAFTAGMLLLYGTLAGVRVPPLYGEFLTSVALSSSFAVLILYPFPAGPASAELPAAIDVVEDAIAGCPVPPFVNNIFFPLFWRKKVSRPGCL</sequence>
<name>A0A8K0N3A5_COCNU</name>
<evidence type="ECO:0000256" key="1">
    <source>
        <dbReference type="SAM" id="Phobius"/>
    </source>
</evidence>
<dbReference type="AlphaFoldDB" id="A0A8K0N3A5"/>
<dbReference type="EMBL" id="CM017877">
    <property type="protein sequence ID" value="KAG1347259.1"/>
    <property type="molecule type" value="Genomic_DNA"/>
</dbReference>
<keyword evidence="1" id="KW-1133">Transmembrane helix</keyword>
<feature type="transmembrane region" description="Helical" evidence="1">
    <location>
        <begin position="15"/>
        <end position="36"/>
    </location>
</feature>
<evidence type="ECO:0000313" key="2">
    <source>
        <dbReference type="EMBL" id="KAG1347259.1"/>
    </source>
</evidence>
<keyword evidence="1" id="KW-0812">Transmembrane</keyword>
<keyword evidence="3" id="KW-1185">Reference proteome</keyword>
<reference evidence="2" key="1">
    <citation type="journal article" date="2017" name="Gigascience">
        <title>The genome draft of coconut (Cocos nucifera).</title>
        <authorList>
            <person name="Xiao Y."/>
            <person name="Xu P."/>
            <person name="Fan H."/>
            <person name="Baudouin L."/>
            <person name="Xia W."/>
            <person name="Bocs S."/>
            <person name="Xu J."/>
            <person name="Li Q."/>
            <person name="Guo A."/>
            <person name="Zhou L."/>
            <person name="Li J."/>
            <person name="Wu Y."/>
            <person name="Ma Z."/>
            <person name="Armero A."/>
            <person name="Issali A.E."/>
            <person name="Liu N."/>
            <person name="Peng M."/>
            <person name="Yang Y."/>
        </authorList>
    </citation>
    <scope>NUCLEOTIDE SEQUENCE</scope>
    <source>
        <tissue evidence="2">Spear leaf of Hainan Tall coconut</tissue>
    </source>
</reference>